<dbReference type="InterPro" id="IPR003787">
    <property type="entry name" value="Sulphur_relay_DsrE/F-like"/>
</dbReference>
<dbReference type="PANTHER" id="PTHR34874:SF3">
    <property type="entry name" value="SULFURTRANSFERASE TUSD"/>
    <property type="match status" value="1"/>
</dbReference>
<comment type="subcellular location">
    <subcellularLocation>
        <location evidence="1">Cytoplasm</location>
    </subcellularLocation>
</comment>
<dbReference type="Pfam" id="PF02635">
    <property type="entry name" value="DsrE"/>
    <property type="match status" value="1"/>
</dbReference>
<evidence type="ECO:0000256" key="4">
    <source>
        <dbReference type="ARBA" id="ARBA00022679"/>
    </source>
</evidence>
<dbReference type="NCBIfam" id="TIGR03012">
    <property type="entry name" value="sulf_tusD_dsrE"/>
    <property type="match status" value="1"/>
</dbReference>
<proteinExistence type="inferred from homology"/>
<evidence type="ECO:0000256" key="3">
    <source>
        <dbReference type="ARBA" id="ARBA00022490"/>
    </source>
</evidence>
<name>A0ABZ0I3U4_9GAMM</name>
<dbReference type="SUPFAM" id="SSF75169">
    <property type="entry name" value="DsrEFH-like"/>
    <property type="match status" value="1"/>
</dbReference>
<reference evidence="5 6" key="1">
    <citation type="submission" date="2023-10" db="EMBL/GenBank/DDBJ databases">
        <title>Two novel species belonging to the OM43/NOR5 clade.</title>
        <authorList>
            <person name="Park M."/>
        </authorList>
    </citation>
    <scope>NUCLEOTIDE SEQUENCE [LARGE SCALE GENOMIC DNA]</scope>
    <source>
        <strain evidence="5 6">IMCC43200</strain>
    </source>
</reference>
<comment type="similarity">
    <text evidence="2">Belongs to the DsrE/TusD family.</text>
</comment>
<protein>
    <submittedName>
        <fullName evidence="5">Sulfurtransferase complex subunit TusD</fullName>
    </submittedName>
</protein>
<dbReference type="PANTHER" id="PTHR34874">
    <property type="entry name" value="PROTEIN YCHN"/>
    <property type="match status" value="1"/>
</dbReference>
<dbReference type="InterPro" id="IPR027396">
    <property type="entry name" value="DsrEFH-like"/>
</dbReference>
<evidence type="ECO:0000256" key="2">
    <source>
        <dbReference type="ARBA" id="ARBA00007067"/>
    </source>
</evidence>
<evidence type="ECO:0000256" key="1">
    <source>
        <dbReference type="ARBA" id="ARBA00004496"/>
    </source>
</evidence>
<dbReference type="Gene3D" id="3.40.1260.10">
    <property type="entry name" value="DsrEFH-like"/>
    <property type="match status" value="1"/>
</dbReference>
<evidence type="ECO:0000313" key="5">
    <source>
        <dbReference type="EMBL" id="WOJ94183.1"/>
    </source>
</evidence>
<dbReference type="Proteomes" id="UP001626537">
    <property type="component" value="Chromosome"/>
</dbReference>
<dbReference type="EMBL" id="CP136864">
    <property type="protein sequence ID" value="WOJ94183.1"/>
    <property type="molecule type" value="Genomic_DNA"/>
</dbReference>
<sequence length="124" mass="13150">MRYTLLVLSPPDIGPSARHALEFAKAVCQGGHEVACVFFYDAGVLTALSHCEPPADEDDLRSGWQSFAQSTGTPLVACVASAVRFGLGDGQTHTDRCLPEFTIAGLGALIESSSTSQRFLTFAD</sequence>
<keyword evidence="6" id="KW-1185">Reference proteome</keyword>
<keyword evidence="4" id="KW-0808">Transferase</keyword>
<dbReference type="InterPro" id="IPR017463">
    <property type="entry name" value="Sulphur_relay_TusD/DsrE"/>
</dbReference>
<accession>A0ABZ0I3U4</accession>
<dbReference type="NCBIfam" id="NF001237">
    <property type="entry name" value="PRK00207.1"/>
    <property type="match status" value="1"/>
</dbReference>
<dbReference type="RefSeq" id="WP_407348820.1">
    <property type="nucleotide sequence ID" value="NZ_CP136864.1"/>
</dbReference>
<gene>
    <name evidence="5" type="primary">tusD</name>
    <name evidence="5" type="ORF">R0135_03205</name>
</gene>
<evidence type="ECO:0000313" key="6">
    <source>
        <dbReference type="Proteomes" id="UP001626537"/>
    </source>
</evidence>
<keyword evidence="3" id="KW-0963">Cytoplasm</keyword>
<organism evidence="5 6">
    <name type="scientific">Congregibacter variabilis</name>
    <dbReference type="NCBI Taxonomy" id="3081200"/>
    <lineage>
        <taxon>Bacteria</taxon>
        <taxon>Pseudomonadati</taxon>
        <taxon>Pseudomonadota</taxon>
        <taxon>Gammaproteobacteria</taxon>
        <taxon>Cellvibrionales</taxon>
        <taxon>Halieaceae</taxon>
        <taxon>Congregibacter</taxon>
    </lineage>
</organism>